<reference evidence="9 10" key="1">
    <citation type="submission" date="2015-11" db="EMBL/GenBank/DDBJ databases">
        <title>Evidence for parallel genomic evolution in an endosymbiosis of termite gut flagellates.</title>
        <authorList>
            <person name="Zheng H."/>
        </authorList>
    </citation>
    <scope>NUCLEOTIDE SEQUENCE [LARGE SCALE GENOMIC DNA]</scope>
    <source>
        <strain evidence="9 10">CET450</strain>
    </source>
</reference>
<evidence type="ECO:0000256" key="2">
    <source>
        <dbReference type="ARBA" id="ARBA00022722"/>
    </source>
</evidence>
<dbReference type="EMBL" id="LNVX01000686">
    <property type="protein sequence ID" value="OEG69494.1"/>
    <property type="molecule type" value="Genomic_DNA"/>
</dbReference>
<dbReference type="HAMAP" id="MF_00009">
    <property type="entry name" value="Endoribonucl_YbeY"/>
    <property type="match status" value="1"/>
</dbReference>
<dbReference type="EC" id="3.1.-.-" evidence="7"/>
<keyword evidence="10" id="KW-1185">Reference proteome</keyword>
<dbReference type="GO" id="GO:0006364">
    <property type="term" value="P:rRNA processing"/>
    <property type="evidence" value="ECO:0007669"/>
    <property type="project" value="UniProtKB-UniRule"/>
</dbReference>
<dbReference type="PANTHER" id="PTHR46986:SF1">
    <property type="entry name" value="ENDORIBONUCLEASE YBEY, CHLOROPLASTIC"/>
    <property type="match status" value="1"/>
</dbReference>
<keyword evidence="3 7" id="KW-0479">Metal-binding</keyword>
<keyword evidence="7" id="KW-0698">rRNA processing</keyword>
<comment type="caution">
    <text evidence="9">The sequence shown here is derived from an EMBL/GenBank/DDBJ whole genome shotgun (WGS) entry which is preliminary data.</text>
</comment>
<dbReference type="InterPro" id="IPR023091">
    <property type="entry name" value="MetalPrtase_cat_dom_sf_prd"/>
</dbReference>
<evidence type="ECO:0000256" key="3">
    <source>
        <dbReference type="ARBA" id="ARBA00022723"/>
    </source>
</evidence>
<feature type="binding site" evidence="7">
    <location>
        <position position="111"/>
    </location>
    <ligand>
        <name>Zn(2+)</name>
        <dbReference type="ChEBI" id="CHEBI:29105"/>
        <note>catalytic</note>
    </ligand>
</feature>
<protein>
    <recommendedName>
        <fullName evidence="7">Endoribonuclease YbeY</fullName>
        <ecNumber evidence="7">3.1.-.-</ecNumber>
    </recommendedName>
</protein>
<evidence type="ECO:0000256" key="4">
    <source>
        <dbReference type="ARBA" id="ARBA00022759"/>
    </source>
</evidence>
<dbReference type="GO" id="GO:0005737">
    <property type="term" value="C:cytoplasm"/>
    <property type="evidence" value="ECO:0007669"/>
    <property type="project" value="UniProtKB-SubCell"/>
</dbReference>
<dbReference type="GO" id="GO:0004222">
    <property type="term" value="F:metalloendopeptidase activity"/>
    <property type="evidence" value="ECO:0007669"/>
    <property type="project" value="InterPro"/>
</dbReference>
<keyword evidence="7" id="KW-0963">Cytoplasm</keyword>
<feature type="binding site" evidence="7">
    <location>
        <position position="117"/>
    </location>
    <ligand>
        <name>Zn(2+)</name>
        <dbReference type="ChEBI" id="CHEBI:29105"/>
        <note>catalytic</note>
    </ligand>
</feature>
<evidence type="ECO:0000256" key="5">
    <source>
        <dbReference type="ARBA" id="ARBA00022801"/>
    </source>
</evidence>
<evidence type="ECO:0000313" key="9">
    <source>
        <dbReference type="EMBL" id="OEG69844.1"/>
    </source>
</evidence>
<dbReference type="NCBIfam" id="TIGR00043">
    <property type="entry name" value="rRNA maturation RNase YbeY"/>
    <property type="match status" value="1"/>
</dbReference>
<keyword evidence="6 7" id="KW-0862">Zinc</keyword>
<keyword evidence="2 7" id="KW-0540">Nuclease</keyword>
<evidence type="ECO:0000256" key="7">
    <source>
        <dbReference type="HAMAP-Rule" id="MF_00009"/>
    </source>
</evidence>
<evidence type="ECO:0000313" key="8">
    <source>
        <dbReference type="EMBL" id="OEG69494.1"/>
    </source>
</evidence>
<comment type="function">
    <text evidence="7">Single strand-specific metallo-endoribonuclease involved in late-stage 70S ribosome quality control and in maturation of the 3' terminus of the 16S rRNA.</text>
</comment>
<feature type="binding site" evidence="7">
    <location>
        <position position="107"/>
    </location>
    <ligand>
        <name>Zn(2+)</name>
        <dbReference type="ChEBI" id="CHEBI:29105"/>
        <note>catalytic</note>
    </ligand>
</feature>
<sequence length="147" mass="17329">MKKNNNLVNFVNFPKQHVPLLKRSAVAVLKSEKVKKYQVNFIMVDDKEIRKLNAKYRKVRRITDVISFLVVPEFCVGDIYISKTRSQKQAKEYANTWQQELAYLAIHGMLHLCGYTDYDAVNKTKMFAKQDKIFKCLFYRPGFLQLK</sequence>
<dbReference type="PANTHER" id="PTHR46986">
    <property type="entry name" value="ENDORIBONUCLEASE YBEY, CHLOROPLASTIC"/>
    <property type="match status" value="1"/>
</dbReference>
<dbReference type="EMBL" id="LNVX01000546">
    <property type="protein sequence ID" value="OEG69844.1"/>
    <property type="molecule type" value="Genomic_DNA"/>
</dbReference>
<dbReference type="Gene3D" id="3.40.390.30">
    <property type="entry name" value="Metalloproteases ('zincins'), catalytic domain"/>
    <property type="match status" value="1"/>
</dbReference>
<name>A0A1E5IHF3_ENDTX</name>
<comment type="subcellular location">
    <subcellularLocation>
        <location evidence="7">Cytoplasm</location>
    </subcellularLocation>
</comment>
<evidence type="ECO:0000313" key="10">
    <source>
        <dbReference type="Proteomes" id="UP000095237"/>
    </source>
</evidence>
<dbReference type="Pfam" id="PF02130">
    <property type="entry name" value="YbeY"/>
    <property type="match status" value="1"/>
</dbReference>
<evidence type="ECO:0000256" key="6">
    <source>
        <dbReference type="ARBA" id="ARBA00022833"/>
    </source>
</evidence>
<dbReference type="SUPFAM" id="SSF55486">
    <property type="entry name" value="Metalloproteases ('zincins'), catalytic domain"/>
    <property type="match status" value="1"/>
</dbReference>
<gene>
    <name evidence="7" type="primary">ybeY</name>
    <name evidence="9" type="ORF">ATZ36_00225</name>
    <name evidence="8" type="ORF">ATZ36_09210</name>
</gene>
<comment type="similarity">
    <text evidence="1 7">Belongs to the endoribonuclease YbeY family.</text>
</comment>
<dbReference type="AlphaFoldDB" id="A0A1E5IHF3"/>
<keyword evidence="5 7" id="KW-0378">Hydrolase</keyword>
<dbReference type="GO" id="GO:0008270">
    <property type="term" value="F:zinc ion binding"/>
    <property type="evidence" value="ECO:0007669"/>
    <property type="project" value="UniProtKB-UniRule"/>
</dbReference>
<comment type="cofactor">
    <cofactor evidence="7">
        <name>Zn(2+)</name>
        <dbReference type="ChEBI" id="CHEBI:29105"/>
    </cofactor>
    <text evidence="7">Binds 1 zinc ion.</text>
</comment>
<dbReference type="InterPro" id="IPR002036">
    <property type="entry name" value="YbeY"/>
</dbReference>
<dbReference type="GO" id="GO:0004521">
    <property type="term" value="F:RNA endonuclease activity"/>
    <property type="evidence" value="ECO:0007669"/>
    <property type="project" value="UniProtKB-UniRule"/>
</dbReference>
<keyword evidence="7" id="KW-0690">Ribosome biogenesis</keyword>
<dbReference type="Proteomes" id="UP000095237">
    <property type="component" value="Unassembled WGS sequence"/>
</dbReference>
<evidence type="ECO:0000256" key="1">
    <source>
        <dbReference type="ARBA" id="ARBA00010875"/>
    </source>
</evidence>
<accession>A0A1E5IHF3</accession>
<proteinExistence type="inferred from homology"/>
<organism evidence="9 10">
    <name type="scientific">Endomicrobium trichonymphae</name>
    <dbReference type="NCBI Taxonomy" id="1408204"/>
    <lineage>
        <taxon>Bacteria</taxon>
        <taxon>Pseudomonadati</taxon>
        <taxon>Elusimicrobiota</taxon>
        <taxon>Endomicrobiia</taxon>
        <taxon>Endomicrobiales</taxon>
        <taxon>Endomicrobiaceae</taxon>
        <taxon>Candidatus Endomicrobiellum</taxon>
    </lineage>
</organism>
<keyword evidence="4 7" id="KW-0255">Endonuclease</keyword>